<evidence type="ECO:0000256" key="6">
    <source>
        <dbReference type="ARBA" id="ARBA00022932"/>
    </source>
</evidence>
<evidence type="ECO:0000256" key="2">
    <source>
        <dbReference type="ARBA" id="ARBA00022723"/>
    </source>
</evidence>
<comment type="function">
    <text evidence="8">DNA polymerase III is a complex, multichain enzyme responsible for most of the replicative synthesis in bacteria. This DNA polymerase also exhibits 3' to 5' exonuclease activity.</text>
</comment>
<evidence type="ECO:0000256" key="7">
    <source>
        <dbReference type="ARBA" id="ARBA00049244"/>
    </source>
</evidence>
<dbReference type="EC" id="2.7.7.7" evidence="8"/>
<dbReference type="GO" id="GO:0009360">
    <property type="term" value="C:DNA polymerase III complex"/>
    <property type="evidence" value="ECO:0007669"/>
    <property type="project" value="InterPro"/>
</dbReference>
<feature type="domain" description="AAA+ ATPase" evidence="9">
    <location>
        <begin position="42"/>
        <end position="163"/>
    </location>
</feature>
<evidence type="ECO:0000313" key="10">
    <source>
        <dbReference type="EMBL" id="PIR46975.1"/>
    </source>
</evidence>
<dbReference type="InterPro" id="IPR045085">
    <property type="entry name" value="HLD_clamp_pol_III_gamma_tau"/>
</dbReference>
<dbReference type="GO" id="GO:0003677">
    <property type="term" value="F:DNA binding"/>
    <property type="evidence" value="ECO:0007669"/>
    <property type="project" value="InterPro"/>
</dbReference>
<comment type="catalytic activity">
    <reaction evidence="7 8">
        <text>DNA(n) + a 2'-deoxyribonucleoside 5'-triphosphate = DNA(n+1) + diphosphate</text>
        <dbReference type="Rhea" id="RHEA:22508"/>
        <dbReference type="Rhea" id="RHEA-COMP:17339"/>
        <dbReference type="Rhea" id="RHEA-COMP:17340"/>
        <dbReference type="ChEBI" id="CHEBI:33019"/>
        <dbReference type="ChEBI" id="CHEBI:61560"/>
        <dbReference type="ChEBI" id="CHEBI:173112"/>
        <dbReference type="EC" id="2.7.7.7"/>
    </reaction>
</comment>
<evidence type="ECO:0000256" key="5">
    <source>
        <dbReference type="ARBA" id="ARBA00022840"/>
    </source>
</evidence>
<proteinExistence type="inferred from homology"/>
<evidence type="ECO:0000259" key="9">
    <source>
        <dbReference type="SMART" id="SM00382"/>
    </source>
</evidence>
<dbReference type="PANTHER" id="PTHR11669">
    <property type="entry name" value="REPLICATION FACTOR C / DNA POLYMERASE III GAMMA-TAU SUBUNIT"/>
    <property type="match status" value="1"/>
</dbReference>
<dbReference type="PANTHER" id="PTHR11669:SF0">
    <property type="entry name" value="PROTEIN STICHEL-LIKE 2"/>
    <property type="match status" value="1"/>
</dbReference>
<dbReference type="SMART" id="SM00382">
    <property type="entry name" value="AAA"/>
    <property type="match status" value="1"/>
</dbReference>
<evidence type="ECO:0000256" key="4">
    <source>
        <dbReference type="ARBA" id="ARBA00022833"/>
    </source>
</evidence>
<dbReference type="GO" id="GO:0046872">
    <property type="term" value="F:metal ion binding"/>
    <property type="evidence" value="ECO:0007669"/>
    <property type="project" value="UniProtKB-KW"/>
</dbReference>
<dbReference type="EMBL" id="PCYL01000016">
    <property type="protein sequence ID" value="PIR46975.1"/>
    <property type="molecule type" value="Genomic_DNA"/>
</dbReference>
<dbReference type="GO" id="GO:0003887">
    <property type="term" value="F:DNA-directed DNA polymerase activity"/>
    <property type="evidence" value="ECO:0007669"/>
    <property type="project" value="UniProtKB-KW"/>
</dbReference>
<dbReference type="NCBIfam" id="TIGR02397">
    <property type="entry name" value="dnaX_nterm"/>
    <property type="match status" value="1"/>
</dbReference>
<comment type="subunit">
    <text evidence="8">DNA polymerase III contains a core (composed of alpha, epsilon and theta chains) that associates with a tau subunit. This core dimerizes to form the POLIII' complex. PolIII' associates with the gamma complex (composed of gamma, delta, delta', psi and chi chains) and with the beta chain to form the complete DNA polymerase III complex.</text>
</comment>
<evidence type="ECO:0000256" key="1">
    <source>
        <dbReference type="ARBA" id="ARBA00006360"/>
    </source>
</evidence>
<organism evidence="10 11">
    <name type="scientific">Candidatus Vogelbacteria bacterium CG10_big_fil_rev_8_21_14_0_10_45_14</name>
    <dbReference type="NCBI Taxonomy" id="1975042"/>
    <lineage>
        <taxon>Bacteria</taxon>
        <taxon>Candidatus Vogeliibacteriota</taxon>
    </lineage>
</organism>
<name>A0A2H0RMG8_9BACT</name>
<comment type="similarity">
    <text evidence="1 8">Belongs to the DnaX/STICHEL family.</text>
</comment>
<dbReference type="InterPro" id="IPR012763">
    <property type="entry name" value="DNA_pol_III_sug/sutau_N"/>
</dbReference>
<accession>A0A2H0RMG8</accession>
<keyword evidence="8" id="KW-0235">DNA replication</keyword>
<comment type="caution">
    <text evidence="10">The sequence shown here is derived from an EMBL/GenBank/DDBJ whole genome shotgun (WGS) entry which is preliminary data.</text>
</comment>
<dbReference type="Gene3D" id="1.20.272.10">
    <property type="match status" value="1"/>
</dbReference>
<keyword evidence="2" id="KW-0479">Metal-binding</keyword>
<dbReference type="AlphaFoldDB" id="A0A2H0RMG8"/>
<protein>
    <recommendedName>
        <fullName evidence="8">DNA polymerase III subunit gamma/tau</fullName>
        <ecNumber evidence="8">2.7.7.7</ecNumber>
    </recommendedName>
</protein>
<evidence type="ECO:0000256" key="3">
    <source>
        <dbReference type="ARBA" id="ARBA00022741"/>
    </source>
</evidence>
<dbReference type="InterPro" id="IPR008921">
    <property type="entry name" value="DNA_pol3_clamp-load_cplx_C"/>
</dbReference>
<dbReference type="Proteomes" id="UP000230833">
    <property type="component" value="Unassembled WGS sequence"/>
</dbReference>
<dbReference type="CDD" id="cd00009">
    <property type="entry name" value="AAA"/>
    <property type="match status" value="1"/>
</dbReference>
<evidence type="ECO:0000256" key="8">
    <source>
        <dbReference type="RuleBase" id="RU364063"/>
    </source>
</evidence>
<keyword evidence="3 8" id="KW-0547">Nucleotide-binding</keyword>
<dbReference type="SUPFAM" id="SSF48019">
    <property type="entry name" value="post-AAA+ oligomerization domain-like"/>
    <property type="match status" value="1"/>
</dbReference>
<keyword evidence="5 8" id="KW-0067">ATP-binding</keyword>
<keyword evidence="6 8" id="KW-0239">DNA-directed DNA polymerase</keyword>
<dbReference type="SUPFAM" id="SSF52540">
    <property type="entry name" value="P-loop containing nucleoside triphosphate hydrolases"/>
    <property type="match status" value="1"/>
</dbReference>
<dbReference type="Gene3D" id="3.40.50.300">
    <property type="entry name" value="P-loop containing nucleotide triphosphate hydrolases"/>
    <property type="match status" value="1"/>
</dbReference>
<dbReference type="Gene3D" id="1.10.8.60">
    <property type="match status" value="1"/>
</dbReference>
<dbReference type="Pfam" id="PF22608">
    <property type="entry name" value="DNAX_ATPase_lid"/>
    <property type="match status" value="1"/>
</dbReference>
<dbReference type="InterPro" id="IPR050238">
    <property type="entry name" value="DNA_Rep/Repair_Clamp_Loader"/>
</dbReference>
<dbReference type="InterPro" id="IPR027417">
    <property type="entry name" value="P-loop_NTPase"/>
</dbReference>
<dbReference type="Pfam" id="PF13177">
    <property type="entry name" value="DNA_pol3_delta2"/>
    <property type="match status" value="1"/>
</dbReference>
<evidence type="ECO:0000313" key="11">
    <source>
        <dbReference type="Proteomes" id="UP000230833"/>
    </source>
</evidence>
<sequence>MDKKDIIERTLYIKYRPATFEDVIGQDHVVSSLKSAIDNGNPGHAYLFSGSRGTGKTTMARILARALGASREDVHEIDAASNRGIGEMKELCEAAYVLPFASKKKVYIMDEAHMLTREGGNAFLKMLEEPPEHVVFILATTEPHKLLPTIVSRCQHFQFRRPSEEVLTKFVEKVTKSEGFEIDKDAASLIATLGDGSYRDTLTFLQQTILTGKKSIERPHVEKISGAPKMELVHDMVLAIVARDVDTSLATVHNAESAGLDLKVFLKLCIREIREALLIALSPKLKEVIKGRISDSRFEAILELSKKGSGSDILPKSLTELLLAYEQMSHTPTPELPLELALCRILTPTS</sequence>
<dbReference type="GO" id="GO:0005524">
    <property type="term" value="F:ATP binding"/>
    <property type="evidence" value="ECO:0007669"/>
    <property type="project" value="UniProtKB-KW"/>
</dbReference>
<dbReference type="GO" id="GO:0006261">
    <property type="term" value="P:DNA-templated DNA replication"/>
    <property type="evidence" value="ECO:0007669"/>
    <property type="project" value="TreeGrafter"/>
</dbReference>
<gene>
    <name evidence="8 10" type="primary">dnaX</name>
    <name evidence="10" type="ORF">COV07_01410</name>
</gene>
<dbReference type="InterPro" id="IPR003593">
    <property type="entry name" value="AAA+_ATPase"/>
</dbReference>
<keyword evidence="8" id="KW-0548">Nucleotidyltransferase</keyword>
<keyword evidence="8" id="KW-0808">Transferase</keyword>
<keyword evidence="4" id="KW-0862">Zinc</keyword>
<reference evidence="10 11" key="1">
    <citation type="submission" date="2017-09" db="EMBL/GenBank/DDBJ databases">
        <title>Depth-based differentiation of microbial function through sediment-hosted aquifers and enrichment of novel symbionts in the deep terrestrial subsurface.</title>
        <authorList>
            <person name="Probst A.J."/>
            <person name="Ladd B."/>
            <person name="Jarett J.K."/>
            <person name="Geller-Mcgrath D.E."/>
            <person name="Sieber C.M."/>
            <person name="Emerson J.B."/>
            <person name="Anantharaman K."/>
            <person name="Thomas B.C."/>
            <person name="Malmstrom R."/>
            <person name="Stieglmeier M."/>
            <person name="Klingl A."/>
            <person name="Woyke T."/>
            <person name="Ryan C.M."/>
            <person name="Banfield J.F."/>
        </authorList>
    </citation>
    <scope>NUCLEOTIDE SEQUENCE [LARGE SCALE GENOMIC DNA]</scope>
    <source>
        <strain evidence="10">CG10_big_fil_rev_8_21_14_0_10_45_14</strain>
    </source>
</reference>